<dbReference type="EMBL" id="QJKJ01001575">
    <property type="protein sequence ID" value="RDY06966.1"/>
    <property type="molecule type" value="Genomic_DNA"/>
</dbReference>
<keyword evidence="2" id="KW-1185">Reference proteome</keyword>
<organism evidence="1 2">
    <name type="scientific">Mucuna pruriens</name>
    <name type="common">Velvet bean</name>
    <name type="synonym">Dolichos pruriens</name>
    <dbReference type="NCBI Taxonomy" id="157652"/>
    <lineage>
        <taxon>Eukaryota</taxon>
        <taxon>Viridiplantae</taxon>
        <taxon>Streptophyta</taxon>
        <taxon>Embryophyta</taxon>
        <taxon>Tracheophyta</taxon>
        <taxon>Spermatophyta</taxon>
        <taxon>Magnoliopsida</taxon>
        <taxon>eudicotyledons</taxon>
        <taxon>Gunneridae</taxon>
        <taxon>Pentapetalae</taxon>
        <taxon>rosids</taxon>
        <taxon>fabids</taxon>
        <taxon>Fabales</taxon>
        <taxon>Fabaceae</taxon>
        <taxon>Papilionoideae</taxon>
        <taxon>50 kb inversion clade</taxon>
        <taxon>NPAAA clade</taxon>
        <taxon>indigoferoid/millettioid clade</taxon>
        <taxon>Phaseoleae</taxon>
        <taxon>Mucuna</taxon>
    </lineage>
</organism>
<gene>
    <name evidence="1" type="ORF">CR513_08994</name>
</gene>
<dbReference type="Proteomes" id="UP000257109">
    <property type="component" value="Unassembled WGS sequence"/>
</dbReference>
<feature type="non-terminal residue" evidence="1">
    <location>
        <position position="1"/>
    </location>
</feature>
<accession>A0A371HW02</accession>
<reference evidence="1" key="1">
    <citation type="submission" date="2018-05" db="EMBL/GenBank/DDBJ databases">
        <title>Draft genome of Mucuna pruriens seed.</title>
        <authorList>
            <person name="Nnadi N.E."/>
            <person name="Vos R."/>
            <person name="Hasami M.H."/>
            <person name="Devisetty U.K."/>
            <person name="Aguiy J.C."/>
        </authorList>
    </citation>
    <scope>NUCLEOTIDE SEQUENCE [LARGE SCALE GENOMIC DNA]</scope>
    <source>
        <strain evidence="1">JCA_2017</strain>
    </source>
</reference>
<protein>
    <submittedName>
        <fullName evidence="1">Uncharacterized protein</fullName>
    </submittedName>
</protein>
<name>A0A371HW02_MUCPR</name>
<proteinExistence type="predicted"/>
<dbReference type="AlphaFoldDB" id="A0A371HW02"/>
<comment type="caution">
    <text evidence="1">The sequence shown here is derived from an EMBL/GenBank/DDBJ whole genome shotgun (WGS) entry which is preliminary data.</text>
</comment>
<evidence type="ECO:0000313" key="2">
    <source>
        <dbReference type="Proteomes" id="UP000257109"/>
    </source>
</evidence>
<evidence type="ECO:0000313" key="1">
    <source>
        <dbReference type="EMBL" id="RDY06966.1"/>
    </source>
</evidence>
<sequence length="66" mass="7663">MKDVHGLHGLKQGLLPFVEHRSIVSGAFVFQVLNFLDAYSDYNQIKMYPLAEEKTAFMMKGPNYYY</sequence>